<keyword evidence="3" id="KW-1185">Reference proteome</keyword>
<dbReference type="AlphaFoldDB" id="A0A4R6JSZ7"/>
<keyword evidence="2" id="KW-0808">Transferase</keyword>
<proteinExistence type="predicted"/>
<dbReference type="CDD" id="cd02440">
    <property type="entry name" value="AdoMet_MTases"/>
    <property type="match status" value="1"/>
</dbReference>
<name>A0A4R6JSZ7_9ACTN</name>
<dbReference type="PANTHER" id="PTHR43591">
    <property type="entry name" value="METHYLTRANSFERASE"/>
    <property type="match status" value="1"/>
</dbReference>
<dbReference type="RefSeq" id="WP_133873585.1">
    <property type="nucleotide sequence ID" value="NZ_BOMD01000067.1"/>
</dbReference>
<dbReference type="InterPro" id="IPR013216">
    <property type="entry name" value="Methyltransf_11"/>
</dbReference>
<organism evidence="2 3">
    <name type="scientific">Paractinoplanes brasiliensis</name>
    <dbReference type="NCBI Taxonomy" id="52695"/>
    <lineage>
        <taxon>Bacteria</taxon>
        <taxon>Bacillati</taxon>
        <taxon>Actinomycetota</taxon>
        <taxon>Actinomycetes</taxon>
        <taxon>Micromonosporales</taxon>
        <taxon>Micromonosporaceae</taxon>
        <taxon>Paractinoplanes</taxon>
    </lineage>
</organism>
<dbReference type="GO" id="GO:0032259">
    <property type="term" value="P:methylation"/>
    <property type="evidence" value="ECO:0007669"/>
    <property type="project" value="UniProtKB-KW"/>
</dbReference>
<dbReference type="EMBL" id="SNWR01000001">
    <property type="protein sequence ID" value="TDO39227.1"/>
    <property type="molecule type" value="Genomic_DNA"/>
</dbReference>
<dbReference type="OrthoDB" id="448116at2"/>
<reference evidence="2 3" key="1">
    <citation type="submission" date="2019-03" db="EMBL/GenBank/DDBJ databases">
        <title>Sequencing the genomes of 1000 actinobacteria strains.</title>
        <authorList>
            <person name="Klenk H.-P."/>
        </authorList>
    </citation>
    <scope>NUCLEOTIDE SEQUENCE [LARGE SCALE GENOMIC DNA]</scope>
    <source>
        <strain evidence="2 3">DSM 43805</strain>
    </source>
</reference>
<dbReference type="PANTHER" id="PTHR43591:SF24">
    <property type="entry name" value="2-METHOXY-6-POLYPRENYL-1,4-BENZOQUINOL METHYLASE, MITOCHONDRIAL"/>
    <property type="match status" value="1"/>
</dbReference>
<evidence type="ECO:0000259" key="1">
    <source>
        <dbReference type="Pfam" id="PF08241"/>
    </source>
</evidence>
<sequence length="271" mass="28157">MKSPEFDGHERARWSGRAVAYDRSFARLCAHPAEALLDAAGVDKGHRLLDVGTGTGTVAALAWARGVSVTAVDAEPSMLDLAATRLPHGATVLATLPVLPFPARSFDAAVGNFVINHVGNPAAGVSEMARVTRPGGRVAVTVWPSPAPTAQRLWGDVFDAAGAERPAALPRLEAANDFPRTGSGLSALLEGAGLTGVTCEVVSWTLRIDPDDWWAGPAAGLSTAGLILEHQPPSVVPEVRAAFDEVTAPYRTDDGRLALPASALLASGSRH</sequence>
<evidence type="ECO:0000313" key="3">
    <source>
        <dbReference type="Proteomes" id="UP000294901"/>
    </source>
</evidence>
<gene>
    <name evidence="2" type="ORF">C8E87_2904</name>
</gene>
<comment type="caution">
    <text evidence="2">The sequence shown here is derived from an EMBL/GenBank/DDBJ whole genome shotgun (WGS) entry which is preliminary data.</text>
</comment>
<dbReference type="SUPFAM" id="SSF53335">
    <property type="entry name" value="S-adenosyl-L-methionine-dependent methyltransferases"/>
    <property type="match status" value="1"/>
</dbReference>
<protein>
    <submittedName>
        <fullName evidence="2">Methyltransferase family protein</fullName>
    </submittedName>
</protein>
<dbReference type="GO" id="GO:0008757">
    <property type="term" value="F:S-adenosylmethionine-dependent methyltransferase activity"/>
    <property type="evidence" value="ECO:0007669"/>
    <property type="project" value="InterPro"/>
</dbReference>
<evidence type="ECO:0000313" key="2">
    <source>
        <dbReference type="EMBL" id="TDO39227.1"/>
    </source>
</evidence>
<accession>A0A4R6JSZ7</accession>
<keyword evidence="2" id="KW-0489">Methyltransferase</keyword>
<dbReference type="InterPro" id="IPR029063">
    <property type="entry name" value="SAM-dependent_MTases_sf"/>
</dbReference>
<dbReference type="Gene3D" id="3.40.50.150">
    <property type="entry name" value="Vaccinia Virus protein VP39"/>
    <property type="match status" value="1"/>
</dbReference>
<feature type="domain" description="Methyltransferase type 11" evidence="1">
    <location>
        <begin position="49"/>
        <end position="139"/>
    </location>
</feature>
<dbReference type="Pfam" id="PF08241">
    <property type="entry name" value="Methyltransf_11"/>
    <property type="match status" value="1"/>
</dbReference>
<dbReference type="Proteomes" id="UP000294901">
    <property type="component" value="Unassembled WGS sequence"/>
</dbReference>